<accession>A0A399D5B3</accession>
<keyword evidence="4" id="KW-1185">Reference proteome</keyword>
<dbReference type="InterPro" id="IPR001602">
    <property type="entry name" value="UPF0047_YjbQ-like"/>
</dbReference>
<evidence type="ECO:0000256" key="1">
    <source>
        <dbReference type="ARBA" id="ARBA00005534"/>
    </source>
</evidence>
<proteinExistence type="inferred from homology"/>
<dbReference type="EMBL" id="QWET01000001">
    <property type="protein sequence ID" value="RIH67074.1"/>
    <property type="molecule type" value="Genomic_DNA"/>
</dbReference>
<dbReference type="PANTHER" id="PTHR30615:SF8">
    <property type="entry name" value="UPF0047 PROTEIN C4A8.02C"/>
    <property type="match status" value="1"/>
</dbReference>
<sequence>MKVYRGTIEVQSKDHRPDFHNVTEEVKKVIEDSGVKNGICVVYSHHTTCSVMTQECSHDLNYFGREFLQQDLNNIMERLIPTCRTEGQYLHPGPKHIDFALSIPGEEAKGSLNTDAHLRSVFFGRSETIPIVEGELSLGDFGYIYFIDWDQVRERKRVCEVQILGE</sequence>
<dbReference type="Proteomes" id="UP000266441">
    <property type="component" value="Unassembled WGS sequence"/>
</dbReference>
<dbReference type="SUPFAM" id="SSF111038">
    <property type="entry name" value="YjbQ-like"/>
    <property type="match status" value="1"/>
</dbReference>
<dbReference type="Gene3D" id="2.60.120.460">
    <property type="entry name" value="YjbQ-like"/>
    <property type="match status" value="1"/>
</dbReference>
<name>A0A399D5B3_9BACT</name>
<comment type="similarity">
    <text evidence="1">Belongs to the UPF0047 family.</text>
</comment>
<dbReference type="OrthoDB" id="9801725at2"/>
<gene>
    <name evidence="2" type="ORF">D1164_00460</name>
    <name evidence="3" type="ORF">D1164_01180</name>
</gene>
<dbReference type="RefSeq" id="WP_119347965.1">
    <property type="nucleotide sequence ID" value="NZ_JBFHKJ010000150.1"/>
</dbReference>
<organism evidence="3 4">
    <name type="scientific">Mariniphaga sediminis</name>
    <dbReference type="NCBI Taxonomy" id="1628158"/>
    <lineage>
        <taxon>Bacteria</taxon>
        <taxon>Pseudomonadati</taxon>
        <taxon>Bacteroidota</taxon>
        <taxon>Bacteroidia</taxon>
        <taxon>Marinilabiliales</taxon>
        <taxon>Prolixibacteraceae</taxon>
        <taxon>Mariniphaga</taxon>
    </lineage>
</organism>
<protein>
    <submittedName>
        <fullName evidence="3">YjbQ family protein</fullName>
    </submittedName>
</protein>
<evidence type="ECO:0000313" key="4">
    <source>
        <dbReference type="Proteomes" id="UP000266441"/>
    </source>
</evidence>
<comment type="caution">
    <text evidence="3">The sequence shown here is derived from an EMBL/GenBank/DDBJ whole genome shotgun (WGS) entry which is preliminary data.</text>
</comment>
<evidence type="ECO:0000313" key="2">
    <source>
        <dbReference type="EMBL" id="RIH66939.1"/>
    </source>
</evidence>
<reference evidence="3" key="2">
    <citation type="submission" date="2018-08" db="EMBL/GenBank/DDBJ databases">
        <authorList>
            <person name="Ferrada E.E."/>
            <person name="Latorre B.A."/>
        </authorList>
    </citation>
    <scope>NUCLEOTIDE SEQUENCE</scope>
    <source>
        <strain evidence="3">SY21</strain>
    </source>
</reference>
<dbReference type="EMBL" id="QWET01000001">
    <property type="protein sequence ID" value="RIH66939.1"/>
    <property type="molecule type" value="Genomic_DNA"/>
</dbReference>
<evidence type="ECO:0000313" key="3">
    <source>
        <dbReference type="EMBL" id="RIH67074.1"/>
    </source>
</evidence>
<dbReference type="AlphaFoldDB" id="A0A399D5B3"/>
<reference evidence="3 4" key="1">
    <citation type="journal article" date="2015" name="Int. J. Syst. Evol. Microbiol.">
        <title>Mariniphaga sediminis sp. nov., isolated from coastal sediment.</title>
        <authorList>
            <person name="Wang F.Q."/>
            <person name="Shen Q.Y."/>
            <person name="Chen G.J."/>
            <person name="Du Z.J."/>
        </authorList>
    </citation>
    <scope>NUCLEOTIDE SEQUENCE [LARGE SCALE GENOMIC DNA]</scope>
    <source>
        <strain evidence="3 4">SY21</strain>
    </source>
</reference>
<dbReference type="Pfam" id="PF01894">
    <property type="entry name" value="YjbQ"/>
    <property type="match status" value="1"/>
</dbReference>
<dbReference type="InterPro" id="IPR035917">
    <property type="entry name" value="YjbQ-like_sf"/>
</dbReference>
<dbReference type="PIRSF" id="PIRSF004681">
    <property type="entry name" value="UCP004681"/>
    <property type="match status" value="1"/>
</dbReference>
<dbReference type="PANTHER" id="PTHR30615">
    <property type="entry name" value="UNCHARACTERIZED PROTEIN YJBQ-RELATED"/>
    <property type="match status" value="1"/>
</dbReference>
<dbReference type="NCBIfam" id="TIGR00149">
    <property type="entry name" value="TIGR00149_YjbQ"/>
    <property type="match status" value="1"/>
</dbReference>